<feature type="signal peptide" evidence="2">
    <location>
        <begin position="1"/>
        <end position="19"/>
    </location>
</feature>
<feature type="region of interest" description="Disordered" evidence="1">
    <location>
        <begin position="20"/>
        <end position="99"/>
    </location>
</feature>
<gene>
    <name evidence="3" type="ORF">SAMN05216251_10351</name>
</gene>
<evidence type="ECO:0000256" key="2">
    <source>
        <dbReference type="SAM" id="SignalP"/>
    </source>
</evidence>
<evidence type="ECO:0000313" key="3">
    <source>
        <dbReference type="EMBL" id="SFE42153.1"/>
    </source>
</evidence>
<proteinExistence type="predicted"/>
<dbReference type="Proteomes" id="UP000199323">
    <property type="component" value="Unassembled WGS sequence"/>
</dbReference>
<evidence type="ECO:0000256" key="1">
    <source>
        <dbReference type="SAM" id="MobiDB-lite"/>
    </source>
</evidence>
<evidence type="ECO:0000313" key="4">
    <source>
        <dbReference type="Proteomes" id="UP000199323"/>
    </source>
</evidence>
<accession>A0A1I2AGP2</accession>
<reference evidence="3 4" key="1">
    <citation type="submission" date="2016-10" db="EMBL/GenBank/DDBJ databases">
        <authorList>
            <person name="de Groot N.N."/>
        </authorList>
    </citation>
    <scope>NUCLEOTIDE SEQUENCE [LARGE SCALE GENOMIC DNA]</scope>
    <source>
        <strain evidence="3 4">CGMCC 4.3510</strain>
    </source>
</reference>
<feature type="compositionally biased region" description="Low complexity" evidence="1">
    <location>
        <begin position="68"/>
        <end position="80"/>
    </location>
</feature>
<organism evidence="3 4">
    <name type="scientific">Actinacidiphila alni</name>
    <dbReference type="NCBI Taxonomy" id="380248"/>
    <lineage>
        <taxon>Bacteria</taxon>
        <taxon>Bacillati</taxon>
        <taxon>Actinomycetota</taxon>
        <taxon>Actinomycetes</taxon>
        <taxon>Kitasatosporales</taxon>
        <taxon>Streptomycetaceae</taxon>
        <taxon>Actinacidiphila</taxon>
    </lineage>
</organism>
<sequence>MARRAVAAVMMTAATAVLAGCGGGGHGGENRATASERPAVSAPAIGPDGTAEPTDTATGGGKDGGSSGSSDTSGSSGSSKQATLPKSQLTPATGTFTDQQKDYLVGKVPKGMDPAAVLQTGQESCDRIANTADASPKLAKQAIADGEIADAKDAITYLCPKYKSLLK</sequence>
<dbReference type="EMBL" id="FONG01000003">
    <property type="protein sequence ID" value="SFE42153.1"/>
    <property type="molecule type" value="Genomic_DNA"/>
</dbReference>
<protein>
    <recommendedName>
        <fullName evidence="5">DUF732 domain-containing protein</fullName>
    </recommendedName>
</protein>
<keyword evidence="2" id="KW-0732">Signal</keyword>
<dbReference type="PROSITE" id="PS51257">
    <property type="entry name" value="PROKAR_LIPOPROTEIN"/>
    <property type="match status" value="1"/>
</dbReference>
<feature type="chain" id="PRO_5011727272" description="DUF732 domain-containing protein" evidence="2">
    <location>
        <begin position="20"/>
        <end position="167"/>
    </location>
</feature>
<feature type="compositionally biased region" description="Polar residues" evidence="1">
    <location>
        <begin position="81"/>
        <end position="98"/>
    </location>
</feature>
<dbReference type="AlphaFoldDB" id="A0A1I2AGP2"/>
<evidence type="ECO:0008006" key="5">
    <source>
        <dbReference type="Google" id="ProtNLM"/>
    </source>
</evidence>
<name>A0A1I2AGP2_9ACTN</name>
<keyword evidence="4" id="KW-1185">Reference proteome</keyword>
<feature type="compositionally biased region" description="Gly residues" evidence="1">
    <location>
        <begin position="58"/>
        <end position="67"/>
    </location>
</feature>
<dbReference type="STRING" id="380248.SAMN05216251_10351"/>